<dbReference type="InterPro" id="IPR036390">
    <property type="entry name" value="WH_DNA-bd_sf"/>
</dbReference>
<dbReference type="GeneID" id="94831598"/>
<dbReference type="PROSITE" id="PS50250">
    <property type="entry name" value="PCI"/>
    <property type="match status" value="1"/>
</dbReference>
<evidence type="ECO:0000259" key="2">
    <source>
        <dbReference type="PROSITE" id="PS50250"/>
    </source>
</evidence>
<protein>
    <recommendedName>
        <fullName evidence="2">PCI domain-containing protein</fullName>
    </recommendedName>
</protein>
<feature type="region of interest" description="Disordered" evidence="1">
    <location>
        <begin position="1"/>
        <end position="32"/>
    </location>
</feature>
<evidence type="ECO:0000256" key="1">
    <source>
        <dbReference type="SAM" id="MobiDB-lite"/>
    </source>
</evidence>
<gene>
    <name evidence="3" type="ORF">TRFO_12865</name>
</gene>
<comment type="caution">
    <text evidence="3">The sequence shown here is derived from an EMBL/GenBank/DDBJ whole genome shotgun (WGS) entry which is preliminary data.</text>
</comment>
<dbReference type="InterPro" id="IPR050871">
    <property type="entry name" value="26S_Proteasome/COP9_Components"/>
</dbReference>
<evidence type="ECO:0000313" key="3">
    <source>
        <dbReference type="EMBL" id="OHT16799.1"/>
    </source>
</evidence>
<dbReference type="AlphaFoldDB" id="A0A1J4KZW6"/>
<dbReference type="OrthoDB" id="194139at2759"/>
<dbReference type="SUPFAM" id="SSF46785">
    <property type="entry name" value="Winged helix' DNA-binding domain"/>
    <property type="match status" value="1"/>
</dbReference>
<evidence type="ECO:0000313" key="4">
    <source>
        <dbReference type="Proteomes" id="UP000179807"/>
    </source>
</evidence>
<dbReference type="RefSeq" id="XP_068369935.1">
    <property type="nucleotide sequence ID" value="XM_068496894.1"/>
</dbReference>
<dbReference type="PANTHER" id="PTHR10678">
    <property type="entry name" value="26S PROTEASOME NON-ATPASE REGULATORY SUBUNIT 11/COP9 SIGNALOSOME COMPLEX SUBUNIT 2"/>
    <property type="match status" value="1"/>
</dbReference>
<dbReference type="Gene3D" id="1.25.40.570">
    <property type="match status" value="1"/>
</dbReference>
<dbReference type="VEuPathDB" id="TrichDB:TRFO_12865"/>
<organism evidence="3 4">
    <name type="scientific">Tritrichomonas foetus</name>
    <dbReference type="NCBI Taxonomy" id="1144522"/>
    <lineage>
        <taxon>Eukaryota</taxon>
        <taxon>Metamonada</taxon>
        <taxon>Parabasalia</taxon>
        <taxon>Tritrichomonadida</taxon>
        <taxon>Tritrichomonadidae</taxon>
        <taxon>Tritrichomonas</taxon>
    </lineage>
</organism>
<proteinExistence type="predicted"/>
<dbReference type="EMBL" id="MLAK01000068">
    <property type="protein sequence ID" value="OHT16799.1"/>
    <property type="molecule type" value="Genomic_DNA"/>
</dbReference>
<dbReference type="InterPro" id="IPR000717">
    <property type="entry name" value="PCI_dom"/>
</dbReference>
<dbReference type="Proteomes" id="UP000179807">
    <property type="component" value="Unassembled WGS sequence"/>
</dbReference>
<feature type="compositionally biased region" description="Acidic residues" evidence="1">
    <location>
        <begin position="1"/>
        <end position="27"/>
    </location>
</feature>
<name>A0A1J4KZW6_9EUKA</name>
<sequence length="447" mass="51957">MSDEELYFDEDDQEPQDQDNMIYEEDQGAPTLDTPEAKYQAAKESLGFDDLYSVDLFYEVFCDENADKKLQSKSLKHAAITLSQHDDFERVLGALTDVFQAHDDELIDDKLCSQIVSSMMTNLLRSEEGLTKFLELATEKVNKSTQLSLYMDLKLRQAELSMRKAYYEEVKEYLSNVEQYCCFPPDPNDRQMCSAAVRILILKIELVDAYEKDEDQMFAYYKQFQSIPEIPLNARQNAVLTKIQGLLALHERKFKEAREKFYKAFQLFDEAGSDKRIHCLPYLALAAMCSREREANVFLDPQIMHYKQHALVAPLDQLLDSYQKSNIVEYNQRIESASKVLFSKYYDSLLNEIRLFVLRGAIQRFCQSYKRVKFEYVAKKLECKPDEVVSQVYDLILSHELRALVDNDTIIMQEQKKPSPYLLNVKQLIDAMEGAINGMGRKMKLKI</sequence>
<keyword evidence="4" id="KW-1185">Reference proteome</keyword>
<accession>A0A1J4KZW6</accession>
<dbReference type="Pfam" id="PF01399">
    <property type="entry name" value="PCI"/>
    <property type="match status" value="1"/>
</dbReference>
<reference evidence="3" key="1">
    <citation type="submission" date="2016-10" db="EMBL/GenBank/DDBJ databases">
        <authorList>
            <person name="Benchimol M."/>
            <person name="Almeida L.G."/>
            <person name="Vasconcelos A.T."/>
            <person name="Perreira-Neves A."/>
            <person name="Rosa I.A."/>
            <person name="Tasca T."/>
            <person name="Bogo M.R."/>
            <person name="de Souza W."/>
        </authorList>
    </citation>
    <scope>NUCLEOTIDE SEQUENCE [LARGE SCALE GENOMIC DNA]</scope>
    <source>
        <strain evidence="3">K</strain>
    </source>
</reference>
<feature type="domain" description="PCI" evidence="2">
    <location>
        <begin position="253"/>
        <end position="419"/>
    </location>
</feature>